<dbReference type="SUPFAM" id="SSF57845">
    <property type="entry name" value="B-box zinc-binding domain"/>
    <property type="match status" value="1"/>
</dbReference>
<comment type="similarity">
    <text evidence="3">Belongs to the TVP23 family.</text>
</comment>
<dbReference type="GO" id="GO:0000139">
    <property type="term" value="C:Golgi membrane"/>
    <property type="evidence" value="ECO:0007669"/>
    <property type="project" value="UniProtKB-SubCell"/>
</dbReference>
<feature type="compositionally biased region" description="Polar residues" evidence="9">
    <location>
        <begin position="372"/>
        <end position="390"/>
    </location>
</feature>
<dbReference type="OrthoDB" id="2151161at2759"/>
<protein>
    <recommendedName>
        <fullName evidence="4">Golgi apparatus membrane protein TVP23</fullName>
    </recommendedName>
    <alternativeName>
        <fullName evidence="5">Golgi apparatus membrane protein tvp23</fullName>
    </alternativeName>
</protein>
<dbReference type="Pfam" id="PF22586">
    <property type="entry name" value="ANCHR-like_BBOX"/>
    <property type="match status" value="1"/>
</dbReference>
<reference evidence="12" key="1">
    <citation type="submission" date="2017-03" db="EMBL/GenBank/DDBJ databases">
        <title>Genomes of endolithic fungi from Antarctica.</title>
        <authorList>
            <person name="Coleine C."/>
            <person name="Masonjones S."/>
            <person name="Stajich J.E."/>
        </authorList>
    </citation>
    <scope>NUCLEOTIDE SEQUENCE [LARGE SCALE GENOMIC DNA]</scope>
    <source>
        <strain evidence="12">CCFEE 5527</strain>
    </source>
</reference>
<evidence type="ECO:0000313" key="12">
    <source>
        <dbReference type="Proteomes" id="UP000192596"/>
    </source>
</evidence>
<dbReference type="Proteomes" id="UP000192596">
    <property type="component" value="Unassembled WGS sequence"/>
</dbReference>
<comment type="function">
    <text evidence="1">Golgi membrane protein involved in vesicular trafficking.</text>
</comment>
<evidence type="ECO:0000256" key="5">
    <source>
        <dbReference type="ARBA" id="ARBA00020687"/>
    </source>
</evidence>
<dbReference type="PANTHER" id="PTHR13019:SF7">
    <property type="entry name" value="GOLGI APPARATUS MEMBRANE PROTEIN TVP23"/>
    <property type="match status" value="1"/>
</dbReference>
<proteinExistence type="inferred from homology"/>
<feature type="compositionally biased region" description="Low complexity" evidence="9">
    <location>
        <begin position="414"/>
        <end position="423"/>
    </location>
</feature>
<feature type="compositionally biased region" description="Polar residues" evidence="9">
    <location>
        <begin position="308"/>
        <end position="331"/>
    </location>
</feature>
<dbReference type="CDD" id="cd19817">
    <property type="entry name" value="Bbox1_ANCHR-like"/>
    <property type="match status" value="1"/>
</dbReference>
<keyword evidence="8 10" id="KW-0472">Membrane</keyword>
<evidence type="ECO:0000256" key="2">
    <source>
        <dbReference type="ARBA" id="ARBA00004653"/>
    </source>
</evidence>
<evidence type="ECO:0000256" key="9">
    <source>
        <dbReference type="SAM" id="MobiDB-lite"/>
    </source>
</evidence>
<keyword evidence="6 10" id="KW-0812">Transmembrane</keyword>
<evidence type="ECO:0000256" key="3">
    <source>
        <dbReference type="ARBA" id="ARBA00005467"/>
    </source>
</evidence>
<dbReference type="EMBL" id="NAJO01000040">
    <property type="protein sequence ID" value="OQN99379.1"/>
    <property type="molecule type" value="Genomic_DNA"/>
</dbReference>
<dbReference type="InParanoid" id="A0A1V8SJX7"/>
<comment type="caution">
    <text evidence="11">The sequence shown here is derived from an EMBL/GenBank/DDBJ whole genome shotgun (WGS) entry which is preliminary data.</text>
</comment>
<evidence type="ECO:0000256" key="6">
    <source>
        <dbReference type="ARBA" id="ARBA00022692"/>
    </source>
</evidence>
<accession>A0A1V8SJX7</accession>
<dbReference type="GO" id="GO:0016192">
    <property type="term" value="P:vesicle-mediated transport"/>
    <property type="evidence" value="ECO:0007669"/>
    <property type="project" value="TreeGrafter"/>
</dbReference>
<evidence type="ECO:0000313" key="11">
    <source>
        <dbReference type="EMBL" id="OQN99379.1"/>
    </source>
</evidence>
<gene>
    <name evidence="11" type="ORF">B0A48_14356</name>
</gene>
<dbReference type="InterPro" id="IPR044553">
    <property type="entry name" value="Bbox1_ANCHR"/>
</dbReference>
<feature type="transmembrane region" description="Helical" evidence="10">
    <location>
        <begin position="114"/>
        <end position="135"/>
    </location>
</feature>
<feature type="transmembrane region" description="Helical" evidence="10">
    <location>
        <begin position="48"/>
        <end position="65"/>
    </location>
</feature>
<evidence type="ECO:0000256" key="4">
    <source>
        <dbReference type="ARBA" id="ARBA00013603"/>
    </source>
</evidence>
<feature type="transmembrane region" description="Helical" evidence="10">
    <location>
        <begin position="21"/>
        <end position="42"/>
    </location>
</feature>
<keyword evidence="12" id="KW-1185">Reference proteome</keyword>
<organism evidence="11 12">
    <name type="scientific">Cryoendolithus antarcticus</name>
    <dbReference type="NCBI Taxonomy" id="1507870"/>
    <lineage>
        <taxon>Eukaryota</taxon>
        <taxon>Fungi</taxon>
        <taxon>Dikarya</taxon>
        <taxon>Ascomycota</taxon>
        <taxon>Pezizomycotina</taxon>
        <taxon>Dothideomycetes</taxon>
        <taxon>Dothideomycetidae</taxon>
        <taxon>Cladosporiales</taxon>
        <taxon>Cladosporiaceae</taxon>
        <taxon>Cryoendolithus</taxon>
    </lineage>
</organism>
<feature type="region of interest" description="Disordered" evidence="9">
    <location>
        <begin position="363"/>
        <end position="439"/>
    </location>
</feature>
<name>A0A1V8SJX7_9PEZI</name>
<dbReference type="PANTHER" id="PTHR13019">
    <property type="entry name" value="GOLGI APPARATUS MEMBRANE PROTEIN TVP23"/>
    <property type="match status" value="1"/>
</dbReference>
<dbReference type="AlphaFoldDB" id="A0A1V8SJX7"/>
<evidence type="ECO:0000256" key="8">
    <source>
        <dbReference type="ARBA" id="ARBA00023136"/>
    </source>
</evidence>
<dbReference type="STRING" id="1507870.A0A1V8SJX7"/>
<dbReference type="GO" id="GO:0009306">
    <property type="term" value="P:protein secretion"/>
    <property type="evidence" value="ECO:0007669"/>
    <property type="project" value="TreeGrafter"/>
</dbReference>
<feature type="compositionally biased region" description="Acidic residues" evidence="9">
    <location>
        <begin position="336"/>
        <end position="350"/>
    </location>
</feature>
<feature type="region of interest" description="Disordered" evidence="9">
    <location>
        <begin position="308"/>
        <end position="350"/>
    </location>
</feature>
<evidence type="ECO:0000256" key="7">
    <source>
        <dbReference type="ARBA" id="ARBA00022989"/>
    </source>
</evidence>
<sequence length="504" mass="54929">MADIENPTPGTLNWRLSAHPITLVTFLAFRAGSLLSYILGLWFTKNSILVFIITILLLAADFYYLKNIAGRRLVGLRWWNEADQASGSSHWVFESAPQANEPGGRLVNATDKRFFWLALYAQPALWVGMAIVALVKVFNNPIWLVLVAIALVLTITNTLAFSRCDKFSQASGVLERGLYSGSLARNPTPVTSVDVEVSRPQTVEDKLAARLKGLRNGDQAAVHHLGEAKSTEPLHTSSASDPAHAADRLTQQTRDDVATDPISIWQHDNNDQSIDDLLAELETNEQAKFDPDDPDDVAKLLREASLALPTNSESASTPHPTDGTNTGPSNDTVEREPDDPEAEDREDDTAADDYVQRLLAELEVESKYPETHFNSQKSREASISNANDDQPPSPPSYEDSELQARFNSLSLDLPSTPSAAPVAKSKKPSPKPKAGAPKYTDEDIDSWCCICNEDGEVRCLGCEGDVYCQKCWDEGHGTGMGQEKGHRAVVFVWKGGGSSAVGAG</sequence>
<dbReference type="InterPro" id="IPR008564">
    <property type="entry name" value="TVP23-like"/>
</dbReference>
<keyword evidence="7 10" id="KW-1133">Transmembrane helix</keyword>
<dbReference type="Pfam" id="PF05832">
    <property type="entry name" value="DUF846"/>
    <property type="match status" value="1"/>
</dbReference>
<comment type="subcellular location">
    <subcellularLocation>
        <location evidence="2">Golgi apparatus membrane</location>
        <topology evidence="2">Multi-pass membrane protein</topology>
    </subcellularLocation>
</comment>
<feature type="transmembrane region" description="Helical" evidence="10">
    <location>
        <begin position="141"/>
        <end position="161"/>
    </location>
</feature>
<evidence type="ECO:0000256" key="1">
    <source>
        <dbReference type="ARBA" id="ARBA00003246"/>
    </source>
</evidence>
<evidence type="ECO:0000256" key="10">
    <source>
        <dbReference type="SAM" id="Phobius"/>
    </source>
</evidence>